<dbReference type="GO" id="GO:0016787">
    <property type="term" value="F:hydrolase activity"/>
    <property type="evidence" value="ECO:0007669"/>
    <property type="project" value="UniProtKB-KW"/>
</dbReference>
<dbReference type="GO" id="GO:0003677">
    <property type="term" value="F:DNA binding"/>
    <property type="evidence" value="ECO:0007669"/>
    <property type="project" value="InterPro"/>
</dbReference>
<dbReference type="InterPro" id="IPR006935">
    <property type="entry name" value="Helicase/UvrB_N"/>
</dbReference>
<dbReference type="GO" id="GO:0005524">
    <property type="term" value="F:ATP binding"/>
    <property type="evidence" value="ECO:0007669"/>
    <property type="project" value="UniProtKB-KW"/>
</dbReference>
<dbReference type="CDD" id="cd18785">
    <property type="entry name" value="SF2_C"/>
    <property type="match status" value="1"/>
</dbReference>
<evidence type="ECO:0000256" key="1">
    <source>
        <dbReference type="ARBA" id="ARBA00022741"/>
    </source>
</evidence>
<evidence type="ECO:0000256" key="2">
    <source>
        <dbReference type="ARBA" id="ARBA00022801"/>
    </source>
</evidence>
<dbReference type="InterPro" id="IPR050742">
    <property type="entry name" value="Helicase_Restrict-Modif_Enz"/>
</dbReference>
<dbReference type="Gene3D" id="3.40.50.300">
    <property type="entry name" value="P-loop containing nucleotide triphosphate hydrolases"/>
    <property type="match status" value="2"/>
</dbReference>
<keyword evidence="4" id="KW-0067">ATP-binding</keyword>
<evidence type="ECO:0000256" key="3">
    <source>
        <dbReference type="ARBA" id="ARBA00022806"/>
    </source>
</evidence>
<keyword evidence="1" id="KW-0547">Nucleotide-binding</keyword>
<organism evidence="6">
    <name type="scientific">Mimiviridae sp. ChoanoV1</name>
    <dbReference type="NCBI Taxonomy" id="2596887"/>
    <lineage>
        <taxon>Viruses</taxon>
        <taxon>Varidnaviria</taxon>
        <taxon>Bamfordvirae</taxon>
        <taxon>Nucleocytoviricota</taxon>
        <taxon>Megaviricetes</taxon>
        <taxon>Imitervirales</taxon>
        <taxon>Schizomimiviridae</taxon>
    </lineage>
</organism>
<dbReference type="GO" id="GO:0004386">
    <property type="term" value="F:helicase activity"/>
    <property type="evidence" value="ECO:0007669"/>
    <property type="project" value="UniProtKB-KW"/>
</dbReference>
<dbReference type="PANTHER" id="PTHR47396">
    <property type="entry name" value="TYPE I RESTRICTION ENZYME ECOKI R PROTEIN"/>
    <property type="match status" value="1"/>
</dbReference>
<name>A0A5B8HYF2_9VIRU</name>
<sequence length="745" mass="88739">MDKSNLFEFINTQLNIFEINYYEKFEKFKSIPLEHAKPLIDSYNYTDLPNNIEFILKNDDGLRIFRFILDYIHKTIDYHIINNENEISIKDKLYEKNPIIDNKYYKIILDWLIEEKFIKNCIDNTQYKTIDLEDIPEDKINLDKFIPRVNQQEAFDRLEENGLETGIHCQATGCGKTFIIIRYIDYCIRNFGNECKIILFTERVNILADLFDLTKKRLTANKKNIENWFKIGVGDLRNLDIINRVTVKTKDWVEKLNKSKKPTLLVINRAFLTLRKSYKKLNPITLILHDECHNTTSKQCHTFLLNSKSKNIPIVGFSATPLRTGKEDLSKLREIYLENGESEREDFPLLTNYSMVYAISNNLILPPEFYWYHISNSDRKSISDGEIATVMEILNDLVTKMPNRKIVAWCGRIQTAIDWIKIFKKEHTKRTNLTRFKFFLDTSQNDNQDYRNFKKIDSDAILFCANKHREGSDIRRLDGCIFIDKVKNRGSIPFIQSIGRVLRLDKDNTGKKNGFVIDGIFKNENYDRAFIDKILGYYMNLENSLCKLEDLQNERSKYDKYIQLKHMINFSKNKQEITINLGGQEIKIFLNQLDWNDVIERFDSILQNRIKLSAESNMKHKGRMLVEHFNFNQRTNFLEEYKSIPEEKKREHNFPDIESEEYQSIFCNKTWFDFLGIEHNFYSDMKEARRRLEEKKIKLSNAKENWHKWCEEDEKLPPYPEYVFDNWGKDSFQEFEEKKIVNLFV</sequence>
<accession>A0A5B8HYF2</accession>
<dbReference type="SMART" id="SM00487">
    <property type="entry name" value="DEXDc"/>
    <property type="match status" value="1"/>
</dbReference>
<proteinExistence type="predicted"/>
<dbReference type="PANTHER" id="PTHR47396:SF1">
    <property type="entry name" value="ATP-DEPENDENT HELICASE IRC3-RELATED"/>
    <property type="match status" value="1"/>
</dbReference>
<evidence type="ECO:0000256" key="4">
    <source>
        <dbReference type="ARBA" id="ARBA00022840"/>
    </source>
</evidence>
<evidence type="ECO:0000259" key="5">
    <source>
        <dbReference type="PROSITE" id="PS51192"/>
    </source>
</evidence>
<dbReference type="SUPFAM" id="SSF52540">
    <property type="entry name" value="P-loop containing nucleoside triphosphate hydrolases"/>
    <property type="match status" value="1"/>
</dbReference>
<dbReference type="InterPro" id="IPR027417">
    <property type="entry name" value="P-loop_NTPase"/>
</dbReference>
<reference evidence="6" key="1">
    <citation type="submission" date="2018-11" db="EMBL/GenBank/DDBJ databases">
        <title>A distinct lineage of giant viruses engineers rhodopsin photosystems in predatory marine eukaryotes.</title>
        <authorList>
            <person name="Needham D.M."/>
            <person name="Yoshizawa S."/>
            <person name="Hosaka T."/>
            <person name="Poirier C."/>
            <person name="Choi C.-J."/>
            <person name="Hehenberger E."/>
            <person name="Irwin N.A.T."/>
            <person name="Wilken S."/>
            <person name="Yung C.-M."/>
            <person name="Bachy C."/>
            <person name="Kurihara R."/>
            <person name="Nakajima Y."/>
            <person name="Kojima K."/>
            <person name="Kimura-Someya T."/>
            <person name="Leonard G."/>
            <person name="Malmstrom R.R."/>
            <person name="Mende D."/>
            <person name="Olson D.K."/>
            <person name="Sudo Y."/>
            <person name="Sudek S."/>
            <person name="Richards T.A."/>
            <person name="DeLong E.F."/>
            <person name="Keeling P.J."/>
            <person name="Santoro A.E."/>
            <person name="Shirouzu M."/>
            <person name="Iwasaki W."/>
            <person name="Worden A.Z."/>
        </authorList>
    </citation>
    <scope>NUCLEOTIDE SEQUENCE</scope>
</reference>
<dbReference type="EMBL" id="MK250090">
    <property type="protein sequence ID" value="QDY52310.1"/>
    <property type="molecule type" value="Genomic_DNA"/>
</dbReference>
<dbReference type="PROSITE" id="PS51192">
    <property type="entry name" value="HELICASE_ATP_BIND_1"/>
    <property type="match status" value="1"/>
</dbReference>
<protein>
    <submittedName>
        <fullName evidence="6">Type III restriction enzyme, res subunit</fullName>
    </submittedName>
</protein>
<evidence type="ECO:0000313" key="6">
    <source>
        <dbReference type="EMBL" id="QDY52310.1"/>
    </source>
</evidence>
<dbReference type="Pfam" id="PF04851">
    <property type="entry name" value="ResIII"/>
    <property type="match status" value="1"/>
</dbReference>
<keyword evidence="2" id="KW-0378">Hydrolase</keyword>
<dbReference type="InterPro" id="IPR014001">
    <property type="entry name" value="Helicase_ATP-bd"/>
</dbReference>
<feature type="domain" description="Helicase ATP-binding" evidence="5">
    <location>
        <begin position="157"/>
        <end position="339"/>
    </location>
</feature>
<keyword evidence="3" id="KW-0347">Helicase</keyword>
<gene>
    <name evidence="6" type="ORF">6_22</name>
</gene>